<evidence type="ECO:0000313" key="2">
    <source>
        <dbReference type="Proteomes" id="UP000265520"/>
    </source>
</evidence>
<organism evidence="1 2">
    <name type="scientific">Trifolium medium</name>
    <dbReference type="NCBI Taxonomy" id="97028"/>
    <lineage>
        <taxon>Eukaryota</taxon>
        <taxon>Viridiplantae</taxon>
        <taxon>Streptophyta</taxon>
        <taxon>Embryophyta</taxon>
        <taxon>Tracheophyta</taxon>
        <taxon>Spermatophyta</taxon>
        <taxon>Magnoliopsida</taxon>
        <taxon>eudicotyledons</taxon>
        <taxon>Gunneridae</taxon>
        <taxon>Pentapetalae</taxon>
        <taxon>rosids</taxon>
        <taxon>fabids</taxon>
        <taxon>Fabales</taxon>
        <taxon>Fabaceae</taxon>
        <taxon>Papilionoideae</taxon>
        <taxon>50 kb inversion clade</taxon>
        <taxon>NPAAA clade</taxon>
        <taxon>Hologalegina</taxon>
        <taxon>IRL clade</taxon>
        <taxon>Trifolieae</taxon>
        <taxon>Trifolium</taxon>
    </lineage>
</organism>
<accession>A0A392VFP6</accession>
<dbReference type="Proteomes" id="UP000265520">
    <property type="component" value="Unassembled WGS sequence"/>
</dbReference>
<proteinExistence type="predicted"/>
<protein>
    <submittedName>
        <fullName evidence="1">Uncharacterized protein</fullName>
    </submittedName>
</protein>
<keyword evidence="2" id="KW-1185">Reference proteome</keyword>
<dbReference type="EMBL" id="LXQA011160510">
    <property type="protein sequence ID" value="MCI87216.1"/>
    <property type="molecule type" value="Genomic_DNA"/>
</dbReference>
<dbReference type="AlphaFoldDB" id="A0A392VFP6"/>
<comment type="caution">
    <text evidence="1">The sequence shown here is derived from an EMBL/GenBank/DDBJ whole genome shotgun (WGS) entry which is preliminary data.</text>
</comment>
<sequence>MIFGPAEKKKVVLVVVDIAVDVVVKDEMVRVEKERERG</sequence>
<name>A0A392VFP6_9FABA</name>
<reference evidence="1 2" key="1">
    <citation type="journal article" date="2018" name="Front. Plant Sci.">
        <title>Red Clover (Trifolium pratense) and Zigzag Clover (T. medium) - A Picture of Genomic Similarities and Differences.</title>
        <authorList>
            <person name="Dluhosova J."/>
            <person name="Istvanek J."/>
            <person name="Nedelnik J."/>
            <person name="Repkova J."/>
        </authorList>
    </citation>
    <scope>NUCLEOTIDE SEQUENCE [LARGE SCALE GENOMIC DNA]</scope>
    <source>
        <strain evidence="2">cv. 10/8</strain>
        <tissue evidence="1">Leaf</tissue>
    </source>
</reference>
<evidence type="ECO:0000313" key="1">
    <source>
        <dbReference type="EMBL" id="MCI87216.1"/>
    </source>
</evidence>
<feature type="non-terminal residue" evidence="1">
    <location>
        <position position="38"/>
    </location>
</feature>